<evidence type="ECO:0000256" key="4">
    <source>
        <dbReference type="ARBA" id="ARBA00022692"/>
    </source>
</evidence>
<feature type="domain" description="ABC transporter" evidence="10">
    <location>
        <begin position="360"/>
        <end position="585"/>
    </location>
</feature>
<organism evidence="12 13">
    <name type="scientific">Chroococcidiopsis cubana SAG 39.79</name>
    <dbReference type="NCBI Taxonomy" id="388085"/>
    <lineage>
        <taxon>Bacteria</taxon>
        <taxon>Bacillati</taxon>
        <taxon>Cyanobacteriota</taxon>
        <taxon>Cyanophyceae</taxon>
        <taxon>Chroococcidiopsidales</taxon>
        <taxon>Chroococcidiopsidaceae</taxon>
        <taxon>Chroococcidiopsis</taxon>
    </lineage>
</organism>
<keyword evidence="8 9" id="KW-0472">Membrane</keyword>
<evidence type="ECO:0000313" key="12">
    <source>
        <dbReference type="EMBL" id="RUT03701.1"/>
    </source>
</evidence>
<dbReference type="GO" id="GO:0016887">
    <property type="term" value="F:ATP hydrolysis activity"/>
    <property type="evidence" value="ECO:0007669"/>
    <property type="project" value="InterPro"/>
</dbReference>
<keyword evidence="13" id="KW-1185">Reference proteome</keyword>
<proteinExistence type="predicted"/>
<feature type="domain" description="ABC transmembrane type-1" evidence="11">
    <location>
        <begin position="28"/>
        <end position="326"/>
    </location>
</feature>
<keyword evidence="6" id="KW-0067">ATP-binding</keyword>
<reference evidence="12 13" key="1">
    <citation type="journal article" date="2019" name="Genome Biol. Evol.">
        <title>Day and night: Metabolic profiles and evolutionary relationships of six axenic non-marine cyanobacteria.</title>
        <authorList>
            <person name="Will S.E."/>
            <person name="Henke P."/>
            <person name="Boedeker C."/>
            <person name="Huang S."/>
            <person name="Brinkmann H."/>
            <person name="Rohde M."/>
            <person name="Jarek M."/>
            <person name="Friedl T."/>
            <person name="Seufert S."/>
            <person name="Schumacher M."/>
            <person name="Overmann J."/>
            <person name="Neumann-Schaal M."/>
            <person name="Petersen J."/>
        </authorList>
    </citation>
    <scope>NUCLEOTIDE SEQUENCE [LARGE SCALE GENOMIC DNA]</scope>
    <source>
        <strain evidence="12 13">SAG 39.79</strain>
    </source>
</reference>
<evidence type="ECO:0000256" key="3">
    <source>
        <dbReference type="ARBA" id="ARBA00022475"/>
    </source>
</evidence>
<dbReference type="InterPro" id="IPR003439">
    <property type="entry name" value="ABC_transporter-like_ATP-bd"/>
</dbReference>
<dbReference type="GO" id="GO:0005886">
    <property type="term" value="C:plasma membrane"/>
    <property type="evidence" value="ECO:0007669"/>
    <property type="project" value="UniProtKB-SubCell"/>
</dbReference>
<keyword evidence="7 9" id="KW-1133">Transmembrane helix</keyword>
<dbReference type="FunFam" id="3.40.50.300:FF:000221">
    <property type="entry name" value="Multidrug ABC transporter ATP-binding protein"/>
    <property type="match status" value="1"/>
</dbReference>
<feature type="transmembrane region" description="Helical" evidence="9">
    <location>
        <begin position="179"/>
        <end position="197"/>
    </location>
</feature>
<dbReference type="Pfam" id="PF00005">
    <property type="entry name" value="ABC_tran"/>
    <property type="match status" value="1"/>
</dbReference>
<keyword evidence="2" id="KW-0813">Transport</keyword>
<evidence type="ECO:0000256" key="9">
    <source>
        <dbReference type="SAM" id="Phobius"/>
    </source>
</evidence>
<dbReference type="RefSeq" id="WP_106170248.1">
    <property type="nucleotide sequence ID" value="NZ_JAVKZF010000002.1"/>
</dbReference>
<dbReference type="SMART" id="SM00382">
    <property type="entry name" value="AAA"/>
    <property type="match status" value="1"/>
</dbReference>
<dbReference type="PROSITE" id="PS50893">
    <property type="entry name" value="ABC_TRANSPORTER_2"/>
    <property type="match status" value="1"/>
</dbReference>
<dbReference type="Pfam" id="PF00664">
    <property type="entry name" value="ABC_membrane"/>
    <property type="match status" value="1"/>
</dbReference>
<evidence type="ECO:0000256" key="2">
    <source>
        <dbReference type="ARBA" id="ARBA00022448"/>
    </source>
</evidence>
<sequence length="585" mass="64582">MGAIPDNIPKIYQRIWREVRSFRWHLGLLLLLSLLSIPVTLLQPLPVAIAVDSVIGSQPLPYFLRVVLPAAITGSNQAILIFAVVLSVAIVLGGKLLGLTRSMLQTYTGAKLVLDFRARLFRHAQRLSLSYHDSKGTHDTNYRVQHDAPALQWIAVDGVIPLVTSAFTFFSMLYVSARIHLQLALIALVISPLLYFLSRLYGQRLRQQWRGAKKLESTAFSVVQEVLAAMRVVKAFAQEDREQHRFVRHAEDALWAKLRLSLIEGSLGVLIALTTAVGTAAVLYVGVRLVQSGELSLGNLLLVLGYLSQLYKPLESMSKNVASLQGSLTGAERAFTLLDQAPDVVEKPHARPLQRAKGAVVFDRVSFSYDGDTQVLHEISFSIPAGARVGIAGTTGAGKTTLVSLLTRFYDPTAGQILLDGLDLRDYKLQDLRNQFAIMLQEPVLFSTSIAENIAYARPGASHEEIVAAAQAANAHRFILNLPHGYETRVGERGMRLSGGERQRISLARAFLKDAPILILDEPTSSVDVKTEAAIMEAMERLMDKRTTFTIAHRRSTLESCDLRLAIEHGQLVDLARTTTQERSR</sequence>
<dbReference type="EMBL" id="RSCK01000096">
    <property type="protein sequence ID" value="RUT03701.1"/>
    <property type="molecule type" value="Genomic_DNA"/>
</dbReference>
<keyword evidence="3" id="KW-1003">Cell membrane</keyword>
<dbReference type="PROSITE" id="PS50929">
    <property type="entry name" value="ABC_TM1F"/>
    <property type="match status" value="1"/>
</dbReference>
<evidence type="ECO:0000259" key="10">
    <source>
        <dbReference type="PROSITE" id="PS50893"/>
    </source>
</evidence>
<feature type="transmembrane region" description="Helical" evidence="9">
    <location>
        <begin position="153"/>
        <end position="173"/>
    </location>
</feature>
<dbReference type="AlphaFoldDB" id="A0AB37UBJ3"/>
<evidence type="ECO:0000256" key="1">
    <source>
        <dbReference type="ARBA" id="ARBA00004651"/>
    </source>
</evidence>
<dbReference type="SUPFAM" id="SSF90123">
    <property type="entry name" value="ABC transporter transmembrane region"/>
    <property type="match status" value="1"/>
</dbReference>
<dbReference type="PROSITE" id="PS00211">
    <property type="entry name" value="ABC_TRANSPORTER_1"/>
    <property type="match status" value="1"/>
</dbReference>
<evidence type="ECO:0000256" key="7">
    <source>
        <dbReference type="ARBA" id="ARBA00022989"/>
    </source>
</evidence>
<evidence type="ECO:0000256" key="6">
    <source>
        <dbReference type="ARBA" id="ARBA00022840"/>
    </source>
</evidence>
<evidence type="ECO:0000313" key="13">
    <source>
        <dbReference type="Proteomes" id="UP000282574"/>
    </source>
</evidence>
<comment type="caution">
    <text evidence="12">The sequence shown here is derived from an EMBL/GenBank/DDBJ whole genome shotgun (WGS) entry which is preliminary data.</text>
</comment>
<dbReference type="PANTHER" id="PTHR43394">
    <property type="entry name" value="ATP-DEPENDENT PERMEASE MDL1, MITOCHONDRIAL"/>
    <property type="match status" value="1"/>
</dbReference>
<dbReference type="InterPro" id="IPR027417">
    <property type="entry name" value="P-loop_NTPase"/>
</dbReference>
<dbReference type="Proteomes" id="UP000282574">
    <property type="component" value="Unassembled WGS sequence"/>
</dbReference>
<keyword evidence="5" id="KW-0547">Nucleotide-binding</keyword>
<feature type="transmembrane region" description="Helical" evidence="9">
    <location>
        <begin position="267"/>
        <end position="287"/>
    </location>
</feature>
<protein>
    <submittedName>
        <fullName evidence="12">Protein-tyrosine-phosphatase</fullName>
    </submittedName>
</protein>
<dbReference type="InterPro" id="IPR003593">
    <property type="entry name" value="AAA+_ATPase"/>
</dbReference>
<dbReference type="GO" id="GO:0005524">
    <property type="term" value="F:ATP binding"/>
    <property type="evidence" value="ECO:0007669"/>
    <property type="project" value="UniProtKB-KW"/>
</dbReference>
<dbReference type="InterPro" id="IPR011527">
    <property type="entry name" value="ABC1_TM_dom"/>
</dbReference>
<dbReference type="Gene3D" id="3.40.50.300">
    <property type="entry name" value="P-loop containing nucleotide triphosphate hydrolases"/>
    <property type="match status" value="1"/>
</dbReference>
<comment type="subcellular location">
    <subcellularLocation>
        <location evidence="1">Cell membrane</location>
        <topology evidence="1">Multi-pass membrane protein</topology>
    </subcellularLocation>
</comment>
<evidence type="ECO:0000256" key="5">
    <source>
        <dbReference type="ARBA" id="ARBA00022741"/>
    </source>
</evidence>
<gene>
    <name evidence="12" type="ORF">DSM107010_59840</name>
</gene>
<dbReference type="InterPro" id="IPR036640">
    <property type="entry name" value="ABC1_TM_sf"/>
</dbReference>
<dbReference type="PANTHER" id="PTHR43394:SF1">
    <property type="entry name" value="ATP-BINDING CASSETTE SUB-FAMILY B MEMBER 10, MITOCHONDRIAL"/>
    <property type="match status" value="1"/>
</dbReference>
<keyword evidence="4 9" id="KW-0812">Transmembrane</keyword>
<accession>A0AB37UBJ3</accession>
<name>A0AB37UBJ3_9CYAN</name>
<dbReference type="Gene3D" id="1.20.1560.10">
    <property type="entry name" value="ABC transporter type 1, transmembrane domain"/>
    <property type="match status" value="1"/>
</dbReference>
<dbReference type="GO" id="GO:0015421">
    <property type="term" value="F:ABC-type oligopeptide transporter activity"/>
    <property type="evidence" value="ECO:0007669"/>
    <property type="project" value="TreeGrafter"/>
</dbReference>
<dbReference type="InterPro" id="IPR039421">
    <property type="entry name" value="Type_1_exporter"/>
</dbReference>
<evidence type="ECO:0000256" key="8">
    <source>
        <dbReference type="ARBA" id="ARBA00023136"/>
    </source>
</evidence>
<feature type="transmembrane region" description="Helical" evidence="9">
    <location>
        <begin position="66"/>
        <end position="93"/>
    </location>
</feature>
<dbReference type="InterPro" id="IPR017871">
    <property type="entry name" value="ABC_transporter-like_CS"/>
</dbReference>
<dbReference type="SUPFAM" id="SSF52540">
    <property type="entry name" value="P-loop containing nucleoside triphosphate hydrolases"/>
    <property type="match status" value="1"/>
</dbReference>
<evidence type="ECO:0000259" key="11">
    <source>
        <dbReference type="PROSITE" id="PS50929"/>
    </source>
</evidence>